<evidence type="ECO:0000313" key="3">
    <source>
        <dbReference type="EMBL" id="WJW66681.1"/>
    </source>
</evidence>
<dbReference type="InterPro" id="IPR050471">
    <property type="entry name" value="AB_hydrolase"/>
</dbReference>
<accession>A0A8T7LS23</accession>
<dbReference type="AlphaFoldDB" id="A0A8T7LS23"/>
<dbReference type="EMBL" id="JACATZ010000001">
    <property type="protein sequence ID" value="NWJ44798.1"/>
    <property type="molecule type" value="Genomic_DNA"/>
</dbReference>
<dbReference type="Pfam" id="PF12697">
    <property type="entry name" value="Abhydrolase_6"/>
    <property type="match status" value="1"/>
</dbReference>
<dbReference type="InterPro" id="IPR029058">
    <property type="entry name" value="AB_hydrolase_fold"/>
</dbReference>
<keyword evidence="5" id="KW-1185">Reference proteome</keyword>
<feature type="domain" description="AB hydrolase-1" evidence="1">
    <location>
        <begin position="24"/>
        <end position="241"/>
    </location>
</feature>
<dbReference type="SUPFAM" id="SSF53474">
    <property type="entry name" value="alpha/beta-Hydrolases"/>
    <property type="match status" value="1"/>
</dbReference>
<dbReference type="Proteomes" id="UP001431572">
    <property type="component" value="Chromosome 1"/>
</dbReference>
<dbReference type="PANTHER" id="PTHR43433">
    <property type="entry name" value="HYDROLASE, ALPHA/BETA FOLD FAMILY PROTEIN"/>
    <property type="match status" value="1"/>
</dbReference>
<evidence type="ECO:0000313" key="5">
    <source>
        <dbReference type="Proteomes" id="UP001431572"/>
    </source>
</evidence>
<reference evidence="2 4" key="1">
    <citation type="submission" date="2020-06" db="EMBL/GenBank/DDBJ databases">
        <title>Anoxygenic phototrophic Chloroflexota member uses a Type I reaction center.</title>
        <authorList>
            <person name="Tsuji J.M."/>
            <person name="Shaw N.A."/>
            <person name="Nagashima S."/>
            <person name="Venkiteswaran J."/>
            <person name="Schiff S.L."/>
            <person name="Hanada S."/>
            <person name="Tank M."/>
            <person name="Neufeld J.D."/>
        </authorList>
    </citation>
    <scope>NUCLEOTIDE SEQUENCE [LARGE SCALE GENOMIC DNA]</scope>
    <source>
        <strain evidence="2">L227-S17</strain>
    </source>
</reference>
<proteinExistence type="predicted"/>
<dbReference type="EMBL" id="CP128399">
    <property type="protein sequence ID" value="WJW66681.1"/>
    <property type="molecule type" value="Genomic_DNA"/>
</dbReference>
<dbReference type="InterPro" id="IPR000073">
    <property type="entry name" value="AB_hydrolase_1"/>
</dbReference>
<dbReference type="RefSeq" id="WP_341468575.1">
    <property type="nucleotide sequence ID" value="NZ_CP128399.1"/>
</dbReference>
<protein>
    <submittedName>
        <fullName evidence="2">Alpha/beta hydrolase</fullName>
    </submittedName>
</protein>
<name>A0A8T7LS23_9CHLR</name>
<keyword evidence="2" id="KW-0378">Hydrolase</keyword>
<organism evidence="2 4">
    <name type="scientific">Candidatus Chlorohelix allophototropha</name>
    <dbReference type="NCBI Taxonomy" id="3003348"/>
    <lineage>
        <taxon>Bacteria</taxon>
        <taxon>Bacillati</taxon>
        <taxon>Chloroflexota</taxon>
        <taxon>Chloroflexia</taxon>
        <taxon>Candidatus Chloroheliales</taxon>
        <taxon>Candidatus Chloroheliaceae</taxon>
        <taxon>Candidatus Chlorohelix</taxon>
    </lineage>
</organism>
<dbReference type="Proteomes" id="UP000521676">
    <property type="component" value="Unassembled WGS sequence"/>
</dbReference>
<dbReference type="PANTHER" id="PTHR43433:SF4">
    <property type="entry name" value="NON-HEME CHLOROPEROXIDASE-RELATED"/>
    <property type="match status" value="1"/>
</dbReference>
<evidence type="ECO:0000313" key="4">
    <source>
        <dbReference type="Proteomes" id="UP000521676"/>
    </source>
</evidence>
<reference evidence="3" key="2">
    <citation type="journal article" date="2024" name="Nature">
        <title>Anoxygenic phototroph of the Chloroflexota uses a type I reaction centre.</title>
        <authorList>
            <person name="Tsuji J.M."/>
            <person name="Shaw N.A."/>
            <person name="Nagashima S."/>
            <person name="Venkiteswaran J.J."/>
            <person name="Schiff S.L."/>
            <person name="Watanabe T."/>
            <person name="Fukui M."/>
            <person name="Hanada S."/>
            <person name="Tank M."/>
            <person name="Neufeld J.D."/>
        </authorList>
    </citation>
    <scope>NUCLEOTIDE SEQUENCE</scope>
    <source>
        <strain evidence="3">L227-S17</strain>
    </source>
</reference>
<dbReference type="Gene3D" id="3.40.50.1820">
    <property type="entry name" value="alpha/beta hydrolase"/>
    <property type="match status" value="1"/>
</dbReference>
<evidence type="ECO:0000259" key="1">
    <source>
        <dbReference type="Pfam" id="PF12697"/>
    </source>
</evidence>
<evidence type="ECO:0000313" key="2">
    <source>
        <dbReference type="EMBL" id="NWJ44798.1"/>
    </source>
</evidence>
<gene>
    <name evidence="2" type="ORF">HXX08_02875</name>
    <name evidence="3" type="ORF">OZ401_002494</name>
</gene>
<sequence length="265" mass="30023">MPYAPLRDLKIYYEVSGAEEAEPLLLLNGAFGLIDSASDWGKHFEVFARHYRLIAYEHRGHGRTDNPSQKFSGYSELADDAAGLLKYLGIKKVHVVGFSDGGITALKLASLYPALVDTLVAIGVNYRNTPEILAAMYKLDGAYIEQNFKEWAAILERQYAHREPGYWKKLSAQMIAMWLDDSGYPTEAEMRAMKLPVLLMTGQRDPFGTVDQVLEMHRFIEGSELCILPGVAHAVPQQRPELTGMVVLDFLERQRKKRLRETYRP</sequence>
<dbReference type="GO" id="GO:0016787">
    <property type="term" value="F:hydrolase activity"/>
    <property type="evidence" value="ECO:0007669"/>
    <property type="project" value="UniProtKB-KW"/>
</dbReference>